<name>A0A0N1EP34_9GAMM</name>
<dbReference type="PATRIC" id="fig|187330.3.peg.197"/>
<comment type="caution">
    <text evidence="1">The sequence shown here is derived from an EMBL/GenBank/DDBJ whole genome shotgun (WGS) entry which is preliminary data.</text>
</comment>
<evidence type="ECO:0000313" key="2">
    <source>
        <dbReference type="Proteomes" id="UP000037848"/>
    </source>
</evidence>
<protein>
    <submittedName>
        <fullName evidence="1">Uncharacterized protein</fullName>
    </submittedName>
</protein>
<sequence>MIALCIYCRAKARPTKVLGFVVGGGFTPRKLKHHKMQTARGKLAPTGLVYFSSTSSTNNHS</sequence>
<proteinExistence type="predicted"/>
<organism evidence="1 2">
    <name type="scientific">Pseudoalteromonas porphyrae</name>
    <dbReference type="NCBI Taxonomy" id="187330"/>
    <lineage>
        <taxon>Bacteria</taxon>
        <taxon>Pseudomonadati</taxon>
        <taxon>Pseudomonadota</taxon>
        <taxon>Gammaproteobacteria</taxon>
        <taxon>Alteromonadales</taxon>
        <taxon>Pseudoalteromonadaceae</taxon>
        <taxon>Pseudoalteromonas</taxon>
    </lineage>
</organism>
<keyword evidence="2" id="KW-1185">Reference proteome</keyword>
<dbReference type="AlphaFoldDB" id="A0A0N1EP34"/>
<evidence type="ECO:0000313" key="1">
    <source>
        <dbReference type="EMBL" id="KPH65530.1"/>
    </source>
</evidence>
<dbReference type="Proteomes" id="UP000037848">
    <property type="component" value="Unassembled WGS sequence"/>
</dbReference>
<accession>A0A0N1EP34</accession>
<reference evidence="1 2" key="1">
    <citation type="submission" date="2015-08" db="EMBL/GenBank/DDBJ databases">
        <title>Draft Genome Sequence of Pseudoalteromonas porphyrae UCD-SED14.</title>
        <authorList>
            <person name="Coil D.A."/>
            <person name="Jospin G."/>
            <person name="Lee R.D."/>
            <person name="Eisen J.A."/>
        </authorList>
    </citation>
    <scope>NUCLEOTIDE SEQUENCE [LARGE SCALE GENOMIC DNA]</scope>
    <source>
        <strain evidence="1 2">UCD-SED14</strain>
    </source>
</reference>
<dbReference type="EMBL" id="LHPH01000001">
    <property type="protein sequence ID" value="KPH65530.1"/>
    <property type="molecule type" value="Genomic_DNA"/>
</dbReference>
<gene>
    <name evidence="1" type="ORF">ADS77_00945</name>
</gene>